<organism evidence="2 3">
    <name type="scientific">Anaerococcus porci</name>
    <dbReference type="NCBI Taxonomy" id="2652269"/>
    <lineage>
        <taxon>Bacteria</taxon>
        <taxon>Bacillati</taxon>
        <taxon>Bacillota</taxon>
        <taxon>Tissierellia</taxon>
        <taxon>Tissierellales</taxon>
        <taxon>Peptoniphilaceae</taxon>
        <taxon>Anaerococcus</taxon>
    </lineage>
</organism>
<feature type="compositionally biased region" description="Basic and acidic residues" evidence="1">
    <location>
        <begin position="92"/>
        <end position="130"/>
    </location>
</feature>
<evidence type="ECO:0000256" key="1">
    <source>
        <dbReference type="SAM" id="MobiDB-lite"/>
    </source>
</evidence>
<dbReference type="Proteomes" id="UP000441925">
    <property type="component" value="Unassembled WGS sequence"/>
</dbReference>
<comment type="caution">
    <text evidence="2">The sequence shown here is derived from an EMBL/GenBank/DDBJ whole genome shotgun (WGS) entry which is preliminary data.</text>
</comment>
<name>A0A6N7VT40_9FIRM</name>
<feature type="compositionally biased region" description="Low complexity" evidence="1">
    <location>
        <begin position="78"/>
        <end position="91"/>
    </location>
</feature>
<dbReference type="EMBL" id="VULQ01000002">
    <property type="protein sequence ID" value="MSS77234.1"/>
    <property type="molecule type" value="Genomic_DNA"/>
</dbReference>
<keyword evidence="3" id="KW-1185">Reference proteome</keyword>
<evidence type="ECO:0000313" key="2">
    <source>
        <dbReference type="EMBL" id="MSS77234.1"/>
    </source>
</evidence>
<proteinExistence type="predicted"/>
<reference evidence="2 3" key="1">
    <citation type="submission" date="2019-08" db="EMBL/GenBank/DDBJ databases">
        <title>In-depth cultivation of the pig gut microbiome towards novel bacterial diversity and tailored functional studies.</title>
        <authorList>
            <person name="Wylensek D."/>
            <person name="Hitch T.C.A."/>
            <person name="Clavel T."/>
        </authorList>
    </citation>
    <scope>NUCLEOTIDE SEQUENCE [LARGE SCALE GENOMIC DNA]</scope>
    <source>
        <strain evidence="2 3">WCA-380-WT-2B</strain>
    </source>
</reference>
<gene>
    <name evidence="2" type="ORF">FYJ26_02170</name>
</gene>
<sequence length="170" mass="19151">MHKNFVEDRSEYYISKEFDDKLTKKANELKKLIKENNIDINDKESLVMASDDIIKVARELNYMFRTGKEDFHSKIFHGLSLSGNGKNNNLDGSKKDTGKEETGKENLGEKPGTEEPGEKPENKTSKEIKSIRKLNNNEVSNPKTGVSSLSSILGLIATSSIVLFKSKRNR</sequence>
<dbReference type="RefSeq" id="WP_154539173.1">
    <property type="nucleotide sequence ID" value="NZ_VULQ01000002.1"/>
</dbReference>
<evidence type="ECO:0000313" key="3">
    <source>
        <dbReference type="Proteomes" id="UP000441925"/>
    </source>
</evidence>
<feature type="region of interest" description="Disordered" evidence="1">
    <location>
        <begin position="77"/>
        <end position="146"/>
    </location>
</feature>
<feature type="compositionally biased region" description="Polar residues" evidence="1">
    <location>
        <begin position="133"/>
        <end position="146"/>
    </location>
</feature>
<protein>
    <submittedName>
        <fullName evidence="2">Uncharacterized protein</fullName>
    </submittedName>
</protein>
<dbReference type="AlphaFoldDB" id="A0A6N7VT40"/>
<accession>A0A6N7VT40</accession>